<reference evidence="2 3" key="1">
    <citation type="submission" date="2019-08" db="EMBL/GenBank/DDBJ databases">
        <title>In-depth cultivation of the pig gut microbiome towards novel bacterial diversity and tailored functional studies.</title>
        <authorList>
            <person name="Wylensek D."/>
            <person name="Hitch T.C.A."/>
            <person name="Clavel T."/>
        </authorList>
    </citation>
    <scope>NUCLEOTIDE SEQUENCE [LARGE SCALE GENOMIC DNA]</scope>
    <source>
        <strain evidence="2 3">RF-GAM-744-WT-7</strain>
    </source>
</reference>
<dbReference type="Proteomes" id="UP000442535">
    <property type="component" value="Unassembled WGS sequence"/>
</dbReference>
<accession>A0A7K0K5B4</accession>
<dbReference type="PANTHER" id="PTHR37298:SF1">
    <property type="entry name" value="UPF0111 PROTEIN YKAA"/>
    <property type="match status" value="1"/>
</dbReference>
<comment type="similarity">
    <text evidence="1">Belongs to the UPF0111 family.</text>
</comment>
<evidence type="ECO:0000313" key="3">
    <source>
        <dbReference type="Proteomes" id="UP000442535"/>
    </source>
</evidence>
<dbReference type="RefSeq" id="WP_154546575.1">
    <property type="nucleotide sequence ID" value="NZ_VUMY01000028.1"/>
</dbReference>
<dbReference type="Pfam" id="PF01865">
    <property type="entry name" value="PhoU_div"/>
    <property type="match status" value="1"/>
</dbReference>
<dbReference type="InterPro" id="IPR018445">
    <property type="entry name" value="Put_Phosphate_transp_reg"/>
</dbReference>
<name>A0A7K0K5B4_9ACTO</name>
<dbReference type="InterPro" id="IPR052912">
    <property type="entry name" value="UPF0111_domain"/>
</dbReference>
<evidence type="ECO:0000256" key="1">
    <source>
        <dbReference type="ARBA" id="ARBA00008591"/>
    </source>
</evidence>
<dbReference type="EMBL" id="VUMY01000028">
    <property type="protein sequence ID" value="MST50672.1"/>
    <property type="molecule type" value="Genomic_DNA"/>
</dbReference>
<gene>
    <name evidence="2" type="ORF">FYJ63_10655</name>
</gene>
<dbReference type="PANTHER" id="PTHR37298">
    <property type="entry name" value="UPF0111 PROTEIN YKAA"/>
    <property type="match status" value="1"/>
</dbReference>
<dbReference type="AlphaFoldDB" id="A0A7K0K5B4"/>
<evidence type="ECO:0000313" key="2">
    <source>
        <dbReference type="EMBL" id="MST50672.1"/>
    </source>
</evidence>
<sequence length="206" mass="23589">MGLFNRRKDESFFELLTEIAGNLITGTNLLSRLVKSDLDQRDGLRDELHVVENHSDDLTHAFMNKVNQSFITPLDRDDMSQIAYRLDDCMDLTDEAATLIVVYQVDTLTEDILKQVEILEKCAELTAEAMPRLKTLSELKEYWVEINRLENQADRIYMRALSAIVNQISDPIQVIKLKDITERLEEACDAYEHLAALVEGIAIKES</sequence>
<protein>
    <submittedName>
        <fullName evidence="2">DUF47 family protein</fullName>
    </submittedName>
</protein>
<organism evidence="2 3">
    <name type="scientific">Mobiluncus porci</name>
    <dbReference type="NCBI Taxonomy" id="2652278"/>
    <lineage>
        <taxon>Bacteria</taxon>
        <taxon>Bacillati</taxon>
        <taxon>Actinomycetota</taxon>
        <taxon>Actinomycetes</taxon>
        <taxon>Actinomycetales</taxon>
        <taxon>Actinomycetaceae</taxon>
        <taxon>Mobiluncus</taxon>
    </lineage>
</organism>
<dbReference type="InterPro" id="IPR038078">
    <property type="entry name" value="PhoU-like_sf"/>
</dbReference>
<comment type="caution">
    <text evidence="2">The sequence shown here is derived from an EMBL/GenBank/DDBJ whole genome shotgun (WGS) entry which is preliminary data.</text>
</comment>
<keyword evidence="3" id="KW-1185">Reference proteome</keyword>
<dbReference type="Gene3D" id="1.20.58.220">
    <property type="entry name" value="Phosphate transport system protein phou homolog 2, domain 2"/>
    <property type="match status" value="1"/>
</dbReference>
<proteinExistence type="inferred from homology"/>